<dbReference type="OrthoDB" id="510325at2759"/>
<gene>
    <name evidence="8" type="primary">NCAS0G02550</name>
    <name evidence="8" type="ordered locus">NCAS_0G02550</name>
</gene>
<evidence type="ECO:0000256" key="5">
    <source>
        <dbReference type="ARBA" id="ARBA00025751"/>
    </source>
</evidence>
<accession>G0VIA7</accession>
<evidence type="ECO:0000313" key="9">
    <source>
        <dbReference type="Proteomes" id="UP000001640"/>
    </source>
</evidence>
<evidence type="ECO:0000256" key="2">
    <source>
        <dbReference type="ARBA" id="ARBA00022478"/>
    </source>
</evidence>
<dbReference type="GO" id="GO:0046983">
    <property type="term" value="F:protein dimerization activity"/>
    <property type="evidence" value="ECO:0007669"/>
    <property type="project" value="InterPro"/>
</dbReference>
<dbReference type="Proteomes" id="UP000001640">
    <property type="component" value="Chromosome 7"/>
</dbReference>
<dbReference type="PANTHER" id="PTHR13946">
    <property type="entry name" value="DNA-DIRECTED RNA POLYMERASE I,II,III"/>
    <property type="match status" value="1"/>
</dbReference>
<dbReference type="GO" id="GO:0006361">
    <property type="term" value="P:transcription initiation at RNA polymerase I promoter"/>
    <property type="evidence" value="ECO:0007669"/>
    <property type="project" value="EnsemblFungi"/>
</dbReference>
<dbReference type="GO" id="GO:0006362">
    <property type="term" value="P:transcription elongation by RNA polymerase I"/>
    <property type="evidence" value="ECO:0007669"/>
    <property type="project" value="EnsemblFungi"/>
</dbReference>
<evidence type="ECO:0000259" key="7">
    <source>
        <dbReference type="Pfam" id="PF13656"/>
    </source>
</evidence>
<dbReference type="GO" id="GO:0006384">
    <property type="term" value="P:transcription initiation at RNA polymerase III promoter"/>
    <property type="evidence" value="ECO:0007669"/>
    <property type="project" value="EnsemblFungi"/>
</dbReference>
<dbReference type="CDD" id="cd07029">
    <property type="entry name" value="RNAP_I_III_AC19"/>
    <property type="match status" value="1"/>
</dbReference>
<dbReference type="AlphaFoldDB" id="G0VIA7"/>
<dbReference type="HAMAP" id="MF_00261">
    <property type="entry name" value="RNApol_arch_Rpo11"/>
    <property type="match status" value="1"/>
</dbReference>
<dbReference type="GO" id="GO:0003677">
    <property type="term" value="F:DNA binding"/>
    <property type="evidence" value="ECO:0007669"/>
    <property type="project" value="InterPro"/>
</dbReference>
<dbReference type="SUPFAM" id="SSF55257">
    <property type="entry name" value="RBP11-like subunits of RNA polymerase"/>
    <property type="match status" value="1"/>
</dbReference>
<keyword evidence="3" id="KW-0804">Transcription</keyword>
<dbReference type="GO" id="GO:0006363">
    <property type="term" value="P:termination of RNA polymerase I transcription"/>
    <property type="evidence" value="ECO:0007669"/>
    <property type="project" value="EnsemblFungi"/>
</dbReference>
<dbReference type="InterPro" id="IPR009025">
    <property type="entry name" value="RBP11-like_dimer"/>
</dbReference>
<feature type="compositionally biased region" description="Polar residues" evidence="6">
    <location>
        <begin position="1"/>
        <end position="19"/>
    </location>
</feature>
<dbReference type="GO" id="GO:0042797">
    <property type="term" value="P:tRNA transcription by RNA polymerase III"/>
    <property type="evidence" value="ECO:0007669"/>
    <property type="project" value="EnsemblFungi"/>
</dbReference>
<keyword evidence="9" id="KW-1185">Reference proteome</keyword>
<keyword evidence="4" id="KW-0539">Nucleus</keyword>
<dbReference type="OMA" id="HEMRCER"/>
<dbReference type="InterPro" id="IPR033898">
    <property type="entry name" value="RNAP_AC19"/>
</dbReference>
<dbReference type="KEGG" id="ncs:NCAS_0G02550"/>
<comment type="similarity">
    <text evidence="5">Belongs to the archaeal Rpo11/eukaryotic RPB11/RPC19 RNA polymerase subunit family.</text>
</comment>
<dbReference type="FunCoup" id="G0VIA7">
    <property type="interactions" value="666"/>
</dbReference>
<dbReference type="InterPro" id="IPR008193">
    <property type="entry name" value="RNA_pol_Rpb11_13-16kDa_CS"/>
</dbReference>
<keyword evidence="2" id="KW-0240">DNA-directed RNA polymerase</keyword>
<organism evidence="8 9">
    <name type="scientific">Naumovozyma castellii</name>
    <name type="common">Yeast</name>
    <name type="synonym">Saccharomyces castellii</name>
    <dbReference type="NCBI Taxonomy" id="27288"/>
    <lineage>
        <taxon>Eukaryota</taxon>
        <taxon>Fungi</taxon>
        <taxon>Dikarya</taxon>
        <taxon>Ascomycota</taxon>
        <taxon>Saccharomycotina</taxon>
        <taxon>Saccharomycetes</taxon>
        <taxon>Saccharomycetales</taxon>
        <taxon>Saccharomycetaceae</taxon>
        <taxon>Naumovozyma</taxon>
    </lineage>
</organism>
<evidence type="ECO:0000256" key="6">
    <source>
        <dbReference type="SAM" id="MobiDB-lite"/>
    </source>
</evidence>
<dbReference type="GO" id="GO:0005736">
    <property type="term" value="C:RNA polymerase I complex"/>
    <property type="evidence" value="ECO:0007669"/>
    <property type="project" value="EnsemblFungi"/>
</dbReference>
<dbReference type="STRING" id="1064592.G0VIA7"/>
<evidence type="ECO:0000256" key="1">
    <source>
        <dbReference type="ARBA" id="ARBA00004123"/>
    </source>
</evidence>
<dbReference type="RefSeq" id="XP_003677494.1">
    <property type="nucleotide sequence ID" value="XM_003677446.1"/>
</dbReference>
<protein>
    <recommendedName>
        <fullName evidence="7">DNA-directed RNA polymerase RBP11-like dimerisation domain-containing protein</fullName>
    </recommendedName>
</protein>
<feature type="region of interest" description="Disordered" evidence="6">
    <location>
        <begin position="1"/>
        <end position="55"/>
    </location>
</feature>
<reference key="2">
    <citation type="submission" date="2011-08" db="EMBL/GenBank/DDBJ databases">
        <title>Genome sequence of Naumovozyma castellii.</title>
        <authorList>
            <person name="Gordon J.L."/>
            <person name="Armisen D."/>
            <person name="Proux-Wera E."/>
            <person name="OhEigeartaigh S.S."/>
            <person name="Byrne K.P."/>
            <person name="Wolfe K.H."/>
        </authorList>
    </citation>
    <scope>NUCLEOTIDE SEQUENCE</scope>
    <source>
        <strain>Type strain:CBS 4309</strain>
    </source>
</reference>
<reference evidence="8 9" key="1">
    <citation type="journal article" date="2011" name="Proc. Natl. Acad. Sci. U.S.A.">
        <title>Evolutionary erosion of yeast sex chromosomes by mating-type switching accidents.</title>
        <authorList>
            <person name="Gordon J.L."/>
            <person name="Armisen D."/>
            <person name="Proux-Wera E."/>
            <person name="Oheigeartaigh S.S."/>
            <person name="Byrne K.P."/>
            <person name="Wolfe K.H."/>
        </authorList>
    </citation>
    <scope>NUCLEOTIDE SEQUENCE [LARGE SCALE GENOMIC DNA]</scope>
    <source>
        <strain evidence="9">ATCC 76901 / BCRC 22586 / CBS 4309 / NBRC 1992 / NRRL Y-12630</strain>
    </source>
</reference>
<name>G0VIA7_NAUCA</name>
<dbReference type="PROSITE" id="PS01154">
    <property type="entry name" value="RNA_POL_L_13KD"/>
    <property type="match status" value="1"/>
</dbReference>
<proteinExistence type="inferred from homology"/>
<sequence>MSTVSEPSAATSDANVENITQEHEVVQDNDVNMDASDDNNEDEEDEEEEPDREKVKILPEGASEDGTCASFQIVDEDHTLGNALRYIIMKNPNVEFCGYSIPHPSENFLNVRIQTYGDITAVEAFQKGLQDLMDLCDVVEDKFTQSIRDL</sequence>
<dbReference type="PANTHER" id="PTHR13946:SF28">
    <property type="entry name" value="DNA-DIRECTED RNA POLYMERASES I AND III SUBUNIT RPAC2"/>
    <property type="match status" value="1"/>
</dbReference>
<dbReference type="FunFam" id="3.30.1360.10:FF:000012">
    <property type="entry name" value="DNA-directed RNA polymerases I and III subunit RPAC2"/>
    <property type="match status" value="1"/>
</dbReference>
<dbReference type="Gene3D" id="3.30.1360.10">
    <property type="entry name" value="RNA polymerase, RBP11-like subunit"/>
    <property type="match status" value="1"/>
</dbReference>
<dbReference type="GO" id="GO:0006386">
    <property type="term" value="P:termination of RNA polymerase III transcription"/>
    <property type="evidence" value="ECO:0007669"/>
    <property type="project" value="EnsemblFungi"/>
</dbReference>
<dbReference type="eggNOG" id="KOG3438">
    <property type="taxonomic scope" value="Eukaryota"/>
</dbReference>
<evidence type="ECO:0000313" key="8">
    <source>
        <dbReference type="EMBL" id="CCC71142.1"/>
    </source>
</evidence>
<dbReference type="GeneID" id="96904807"/>
<dbReference type="Pfam" id="PF13656">
    <property type="entry name" value="RNA_pol_L_2"/>
    <property type="match status" value="1"/>
</dbReference>
<dbReference type="GO" id="GO:0005666">
    <property type="term" value="C:RNA polymerase III complex"/>
    <property type="evidence" value="ECO:0007669"/>
    <property type="project" value="EnsemblFungi"/>
</dbReference>
<comment type="subcellular location">
    <subcellularLocation>
        <location evidence="1">Nucleus</location>
    </subcellularLocation>
</comment>
<evidence type="ECO:0000256" key="3">
    <source>
        <dbReference type="ARBA" id="ARBA00023163"/>
    </source>
</evidence>
<dbReference type="GO" id="GO:0003899">
    <property type="term" value="F:DNA-directed RNA polymerase activity"/>
    <property type="evidence" value="ECO:0007669"/>
    <property type="project" value="EnsemblFungi"/>
</dbReference>
<feature type="compositionally biased region" description="Acidic residues" evidence="6">
    <location>
        <begin position="35"/>
        <end position="50"/>
    </location>
</feature>
<dbReference type="GO" id="GO:0055029">
    <property type="term" value="C:nuclear DNA-directed RNA polymerase complex"/>
    <property type="evidence" value="ECO:0007669"/>
    <property type="project" value="UniProtKB-ARBA"/>
</dbReference>
<dbReference type="EMBL" id="HE576758">
    <property type="protein sequence ID" value="CCC71142.1"/>
    <property type="molecule type" value="Genomic_DNA"/>
</dbReference>
<dbReference type="HOGENOM" id="CLU_090381_3_1_1"/>
<feature type="domain" description="DNA-directed RNA polymerase RBP11-like dimerisation" evidence="7">
    <location>
        <begin position="68"/>
        <end position="141"/>
    </location>
</feature>
<dbReference type="InterPro" id="IPR036603">
    <property type="entry name" value="RBP11-like"/>
</dbReference>
<evidence type="ECO:0000256" key="4">
    <source>
        <dbReference type="ARBA" id="ARBA00023242"/>
    </source>
</evidence>
<dbReference type="InParanoid" id="G0VIA7"/>
<dbReference type="InterPro" id="IPR022905">
    <property type="entry name" value="Rpo11-like"/>
</dbReference>